<accession>A0A7G6E6R9</accession>
<sequence length="549" mass="64302">MMDPRRNILVHDEDDILAREIIRENIGGKDPELSLVDDFLEELELRLEQVKVYYPIMELLRKRKTEEEFSGLVPELCFLTLSYLIYEGKLKHKGITFQDLQAFLAKALQQIMTRNLESEKTRKLTVEILDGLQNGGRNFILNTYSFKSGNFREKYVKFLEIKQSEEGVLQYYITEQGVDFYLKTKEFPEETQITINLLLFQKQMEKGAFGFAYETVRRLNMEVQKKKDRKYSLLEALIYGRLDLGEAYNSYHHSIVMQFQEEAELFTTAVKNVSSAYSEYVERINNGEATDKEIRTFTLIKIIEKEISRAQTLHTQLLKEAVGFTKEYDQALAVRRKAIFTERFNFQGELEKLMNQNEKPEALKFLFEPLLNPYVRKSFNPLRVLEPQRVTKSRQEDEESPESDLQAGRETIDHLTGRRVRKNFLFYATRLLKALDTSKRQIGLQDFCKSLIDRYSEDIVYNGDFLSFLLEMNRDKSIGEHSRIIRFGDGKIQLDEELKTMEEVFIQAALAAHMEGKINQVTVQSFPEEEVELLPGLKITNMLFRGERN</sequence>
<feature type="region of interest" description="Disordered" evidence="1">
    <location>
        <begin position="388"/>
        <end position="411"/>
    </location>
</feature>
<evidence type="ECO:0000256" key="1">
    <source>
        <dbReference type="SAM" id="MobiDB-lite"/>
    </source>
</evidence>
<reference evidence="2 3" key="1">
    <citation type="journal article" date="2019" name="Front. Microbiol.">
        <title>Thermoanaerosceptrum fracticalcis gen. nov. sp. nov., a Novel Fumarate-Fermenting Microorganism From a Deep Fractured Carbonate Aquifer of the US Great Basin.</title>
        <authorList>
            <person name="Hamilton-Brehm S.D."/>
            <person name="Stewart L.E."/>
            <person name="Zavarin M."/>
            <person name="Caldwell M."/>
            <person name="Lawson P.A."/>
            <person name="Onstott T.C."/>
            <person name="Grzymski J."/>
            <person name="Neveux I."/>
            <person name="Lollar B.S."/>
            <person name="Russell C.E."/>
            <person name="Moser D.P."/>
        </authorList>
    </citation>
    <scope>NUCLEOTIDE SEQUENCE [LARGE SCALE GENOMIC DNA]</scope>
    <source>
        <strain evidence="2 3">DRI-13</strain>
    </source>
</reference>
<organism evidence="2 3">
    <name type="scientific">Thermanaerosceptrum fracticalcis</name>
    <dbReference type="NCBI Taxonomy" id="1712410"/>
    <lineage>
        <taxon>Bacteria</taxon>
        <taxon>Bacillati</taxon>
        <taxon>Bacillota</taxon>
        <taxon>Clostridia</taxon>
        <taxon>Eubacteriales</taxon>
        <taxon>Peptococcaceae</taxon>
        <taxon>Thermanaerosceptrum</taxon>
    </lineage>
</organism>
<proteinExistence type="predicted"/>
<evidence type="ECO:0000313" key="2">
    <source>
        <dbReference type="EMBL" id="QNB47773.1"/>
    </source>
</evidence>
<dbReference type="OrthoDB" id="1643270at2"/>
<dbReference type="Proteomes" id="UP000515847">
    <property type="component" value="Chromosome"/>
</dbReference>
<dbReference type="KEGG" id="tfr:BR63_16740"/>
<evidence type="ECO:0000313" key="3">
    <source>
        <dbReference type="Proteomes" id="UP000515847"/>
    </source>
</evidence>
<name>A0A7G6E6R9_THEFR</name>
<dbReference type="EMBL" id="CP045798">
    <property type="protein sequence ID" value="QNB47773.1"/>
    <property type="molecule type" value="Genomic_DNA"/>
</dbReference>
<keyword evidence="3" id="KW-1185">Reference proteome</keyword>
<gene>
    <name evidence="2" type="ORF">BR63_16740</name>
</gene>
<protein>
    <submittedName>
        <fullName evidence="2">Uncharacterized protein</fullName>
    </submittedName>
</protein>
<dbReference type="RefSeq" id="WP_034421048.1">
    <property type="nucleotide sequence ID" value="NZ_CP045798.1"/>
</dbReference>
<dbReference type="AlphaFoldDB" id="A0A7G6E6R9"/>